<dbReference type="OrthoDB" id="3264304at2759"/>
<gene>
    <name evidence="1" type="ORF">BDP27DRAFT_1312441</name>
</gene>
<evidence type="ECO:0000313" key="2">
    <source>
        <dbReference type="Proteomes" id="UP000772434"/>
    </source>
</evidence>
<comment type="caution">
    <text evidence="1">The sequence shown here is derived from an EMBL/GenBank/DDBJ whole genome shotgun (WGS) entry which is preliminary data.</text>
</comment>
<reference evidence="1" key="1">
    <citation type="submission" date="2020-11" db="EMBL/GenBank/DDBJ databases">
        <authorList>
            <consortium name="DOE Joint Genome Institute"/>
            <person name="Ahrendt S."/>
            <person name="Riley R."/>
            <person name="Andreopoulos W."/>
            <person name="Labutti K."/>
            <person name="Pangilinan J."/>
            <person name="Ruiz-Duenas F.J."/>
            <person name="Barrasa J.M."/>
            <person name="Sanchez-Garcia M."/>
            <person name="Camarero S."/>
            <person name="Miyauchi S."/>
            <person name="Serrano A."/>
            <person name="Linde D."/>
            <person name="Babiker R."/>
            <person name="Drula E."/>
            <person name="Ayuso-Fernandez I."/>
            <person name="Pacheco R."/>
            <person name="Padilla G."/>
            <person name="Ferreira P."/>
            <person name="Barriuso J."/>
            <person name="Kellner H."/>
            <person name="Castanera R."/>
            <person name="Alfaro M."/>
            <person name="Ramirez L."/>
            <person name="Pisabarro A.G."/>
            <person name="Kuo A."/>
            <person name="Tritt A."/>
            <person name="Lipzen A."/>
            <person name="He G."/>
            <person name="Yan M."/>
            <person name="Ng V."/>
            <person name="Cullen D."/>
            <person name="Martin F."/>
            <person name="Rosso M.-N."/>
            <person name="Henrissat B."/>
            <person name="Hibbett D."/>
            <person name="Martinez A.T."/>
            <person name="Grigoriev I.V."/>
        </authorList>
    </citation>
    <scope>NUCLEOTIDE SEQUENCE</scope>
    <source>
        <strain evidence="1">AH 40177</strain>
    </source>
</reference>
<proteinExistence type="predicted"/>
<evidence type="ECO:0000313" key="1">
    <source>
        <dbReference type="EMBL" id="KAF9077443.1"/>
    </source>
</evidence>
<dbReference type="Proteomes" id="UP000772434">
    <property type="component" value="Unassembled WGS sequence"/>
</dbReference>
<name>A0A9P5QA12_9AGAR</name>
<dbReference type="AlphaFoldDB" id="A0A9P5QA12"/>
<organism evidence="1 2">
    <name type="scientific">Rhodocollybia butyracea</name>
    <dbReference type="NCBI Taxonomy" id="206335"/>
    <lineage>
        <taxon>Eukaryota</taxon>
        <taxon>Fungi</taxon>
        <taxon>Dikarya</taxon>
        <taxon>Basidiomycota</taxon>
        <taxon>Agaricomycotina</taxon>
        <taxon>Agaricomycetes</taxon>
        <taxon>Agaricomycetidae</taxon>
        <taxon>Agaricales</taxon>
        <taxon>Marasmiineae</taxon>
        <taxon>Omphalotaceae</taxon>
        <taxon>Rhodocollybia</taxon>
    </lineage>
</organism>
<keyword evidence="2" id="KW-1185">Reference proteome</keyword>
<accession>A0A9P5QA12</accession>
<dbReference type="EMBL" id="JADNRY010000004">
    <property type="protein sequence ID" value="KAF9077443.1"/>
    <property type="molecule type" value="Genomic_DNA"/>
</dbReference>
<protein>
    <submittedName>
        <fullName evidence="1">Uncharacterized protein</fullName>
    </submittedName>
</protein>
<sequence>MRNIQTHYLKLQKPKPRVGVVVFNNRDTLIKPDGCFDFDRAIAEGVALRNKYRQNMINFQKNTGHLPPGWEIKPLATVPPDVQDRLAKRRHAEAEALTNQGGKKEQEK</sequence>